<dbReference type="PANTHER" id="PTHR45756">
    <property type="entry name" value="PALMITOYLTRANSFERASE"/>
    <property type="match status" value="1"/>
</dbReference>
<keyword evidence="3" id="KW-1185">Reference proteome</keyword>
<dbReference type="Pfam" id="PF07714">
    <property type="entry name" value="PK_Tyr_Ser-Thr"/>
    <property type="match status" value="1"/>
</dbReference>
<feature type="domain" description="Protein kinase" evidence="1">
    <location>
        <begin position="1"/>
        <end position="197"/>
    </location>
</feature>
<dbReference type="AlphaFoldDB" id="A0A397THK0"/>
<keyword evidence="2" id="KW-0418">Kinase</keyword>
<dbReference type="InterPro" id="IPR001245">
    <property type="entry name" value="Ser-Thr/Tyr_kinase_cat_dom"/>
</dbReference>
<dbReference type="PROSITE" id="PS50011">
    <property type="entry name" value="PROTEIN_KINASE_DOM"/>
    <property type="match status" value="1"/>
</dbReference>
<keyword evidence="2" id="KW-0808">Transferase</keyword>
<comment type="caution">
    <text evidence="2">The sequence shown here is derived from an EMBL/GenBank/DDBJ whole genome shotgun (WGS) entry which is preliminary data.</text>
</comment>
<dbReference type="GO" id="GO:0004672">
    <property type="term" value="F:protein kinase activity"/>
    <property type="evidence" value="ECO:0007669"/>
    <property type="project" value="InterPro"/>
</dbReference>
<sequence>ITKLHGISKDPNTQNYILVLEYVKYGSLRSFLDKYNKYLLVSYKIKILKNIAEGINEIHSKGLIHQDIHSGNILNTDFDNVKVTDLGLSKFVGQLSNNNKKENKIYGNLPYIAPEVFRRQHYTRKADIYAFGIIINEVFTGKRPFYNMLDDELNLIIDICKNNLRPKIHENTPKFLINLLNKCWDVEPSNRPTADEI</sequence>
<dbReference type="PRINTS" id="PR00109">
    <property type="entry name" value="TYRKINASE"/>
</dbReference>
<dbReference type="InterPro" id="IPR053215">
    <property type="entry name" value="TKL_Ser/Thr_kinase"/>
</dbReference>
<dbReference type="InterPro" id="IPR000719">
    <property type="entry name" value="Prot_kinase_dom"/>
</dbReference>
<gene>
    <name evidence="2" type="ORF">C1645_668973</name>
</gene>
<dbReference type="InterPro" id="IPR011009">
    <property type="entry name" value="Kinase-like_dom_sf"/>
</dbReference>
<dbReference type="SUPFAM" id="SSF56112">
    <property type="entry name" value="Protein kinase-like (PK-like)"/>
    <property type="match status" value="1"/>
</dbReference>
<dbReference type="OrthoDB" id="266718at2759"/>
<evidence type="ECO:0000313" key="3">
    <source>
        <dbReference type="Proteomes" id="UP000265703"/>
    </source>
</evidence>
<dbReference type="Gene3D" id="1.10.510.10">
    <property type="entry name" value="Transferase(Phosphotransferase) domain 1"/>
    <property type="match status" value="1"/>
</dbReference>
<dbReference type="GO" id="GO:0005524">
    <property type="term" value="F:ATP binding"/>
    <property type="evidence" value="ECO:0007669"/>
    <property type="project" value="InterPro"/>
</dbReference>
<dbReference type="EMBL" id="QKYT01000030">
    <property type="protein sequence ID" value="RIA97392.1"/>
    <property type="molecule type" value="Genomic_DNA"/>
</dbReference>
<evidence type="ECO:0000313" key="2">
    <source>
        <dbReference type="EMBL" id="RIA97392.1"/>
    </source>
</evidence>
<dbReference type="PANTHER" id="PTHR45756:SF1">
    <property type="entry name" value="PROTEIN KINASE DOMAIN CONTAINING PROTEIN"/>
    <property type="match status" value="1"/>
</dbReference>
<proteinExistence type="predicted"/>
<feature type="non-terminal residue" evidence="2">
    <location>
        <position position="197"/>
    </location>
</feature>
<feature type="non-terminal residue" evidence="2">
    <location>
        <position position="1"/>
    </location>
</feature>
<protein>
    <submittedName>
        <fullName evidence="2">Kinase-like domain-containing protein</fullName>
    </submittedName>
</protein>
<organism evidence="2 3">
    <name type="scientific">Glomus cerebriforme</name>
    <dbReference type="NCBI Taxonomy" id="658196"/>
    <lineage>
        <taxon>Eukaryota</taxon>
        <taxon>Fungi</taxon>
        <taxon>Fungi incertae sedis</taxon>
        <taxon>Mucoromycota</taxon>
        <taxon>Glomeromycotina</taxon>
        <taxon>Glomeromycetes</taxon>
        <taxon>Glomerales</taxon>
        <taxon>Glomeraceae</taxon>
        <taxon>Glomus</taxon>
    </lineage>
</organism>
<name>A0A397THK0_9GLOM</name>
<accession>A0A397THK0</accession>
<evidence type="ECO:0000259" key="1">
    <source>
        <dbReference type="PROSITE" id="PS50011"/>
    </source>
</evidence>
<dbReference type="Proteomes" id="UP000265703">
    <property type="component" value="Unassembled WGS sequence"/>
</dbReference>
<reference evidence="2 3" key="1">
    <citation type="submission" date="2018-06" db="EMBL/GenBank/DDBJ databases">
        <title>Comparative genomics reveals the genomic features of Rhizophagus irregularis, R. cerebriforme, R. diaphanum and Gigaspora rosea, and their symbiotic lifestyle signature.</title>
        <authorList>
            <person name="Morin E."/>
            <person name="San Clemente H."/>
            <person name="Chen E.C.H."/>
            <person name="De La Providencia I."/>
            <person name="Hainaut M."/>
            <person name="Kuo A."/>
            <person name="Kohler A."/>
            <person name="Murat C."/>
            <person name="Tang N."/>
            <person name="Roy S."/>
            <person name="Loubradou J."/>
            <person name="Henrissat B."/>
            <person name="Grigoriev I.V."/>
            <person name="Corradi N."/>
            <person name="Roux C."/>
            <person name="Martin F.M."/>
        </authorList>
    </citation>
    <scope>NUCLEOTIDE SEQUENCE [LARGE SCALE GENOMIC DNA]</scope>
    <source>
        <strain evidence="2 3">DAOM 227022</strain>
    </source>
</reference>